<reference evidence="2 3" key="1">
    <citation type="submission" date="2018-10" db="EMBL/GenBank/DDBJ databases">
        <title>Sequencing the genomes of 1000 actinobacteria strains.</title>
        <authorList>
            <person name="Klenk H.-P."/>
        </authorList>
    </citation>
    <scope>NUCLEOTIDE SEQUENCE [LARGE SCALE GENOMIC DNA]</scope>
    <source>
        <strain evidence="2 3">DSM 44343</strain>
    </source>
</reference>
<dbReference type="RefSeq" id="WP_062795475.1">
    <property type="nucleotide sequence ID" value="NZ_CBCRXS010000003.1"/>
</dbReference>
<name>A0A495K7E9_WILMA</name>
<evidence type="ECO:0000313" key="3">
    <source>
        <dbReference type="Proteomes" id="UP000274762"/>
    </source>
</evidence>
<dbReference type="AlphaFoldDB" id="A0A495K7E9"/>
<dbReference type="GO" id="GO:0005975">
    <property type="term" value="P:carbohydrate metabolic process"/>
    <property type="evidence" value="ECO:0007669"/>
    <property type="project" value="InterPro"/>
</dbReference>
<dbReference type="InterPro" id="IPR017853">
    <property type="entry name" value="GH"/>
</dbReference>
<proteinExistence type="predicted"/>
<dbReference type="InterPro" id="IPR006047">
    <property type="entry name" value="GH13_cat_dom"/>
</dbReference>
<dbReference type="SMART" id="SM00642">
    <property type="entry name" value="Aamy"/>
    <property type="match status" value="1"/>
</dbReference>
<feature type="domain" description="Glycosyl hydrolase family 13 catalytic" evidence="1">
    <location>
        <begin position="68"/>
        <end position="384"/>
    </location>
</feature>
<dbReference type="PANTHER" id="PTHR47786">
    <property type="entry name" value="ALPHA-1,4-GLUCAN:MALTOSE-1-PHOSPHATE MALTOSYLTRANSFERASE"/>
    <property type="match status" value="1"/>
</dbReference>
<evidence type="ECO:0000313" key="2">
    <source>
        <dbReference type="EMBL" id="RKR96705.1"/>
    </source>
</evidence>
<dbReference type="OrthoDB" id="9802433at2"/>
<dbReference type="EMBL" id="RBKV01000001">
    <property type="protein sequence ID" value="RKR96705.1"/>
    <property type="molecule type" value="Genomic_DNA"/>
</dbReference>
<protein>
    <submittedName>
        <fullName evidence="2">Alpha amylase catalytic subunit</fullName>
    </submittedName>
</protein>
<dbReference type="Gene3D" id="3.20.20.80">
    <property type="entry name" value="Glycosidases"/>
    <property type="match status" value="1"/>
</dbReference>
<gene>
    <name evidence="2" type="ORF">DFJ75_3559</name>
</gene>
<dbReference type="SUPFAM" id="SSF51445">
    <property type="entry name" value="(Trans)glycosidases"/>
    <property type="match status" value="1"/>
</dbReference>
<dbReference type="Proteomes" id="UP000274762">
    <property type="component" value="Unassembled WGS sequence"/>
</dbReference>
<dbReference type="PANTHER" id="PTHR47786:SF2">
    <property type="entry name" value="GLYCOSYL HYDROLASE FAMILY 13 CATALYTIC DOMAIN-CONTAINING PROTEIN"/>
    <property type="match status" value="1"/>
</dbReference>
<comment type="caution">
    <text evidence="2">The sequence shown here is derived from an EMBL/GenBank/DDBJ whole genome shotgun (WGS) entry which is preliminary data.</text>
</comment>
<sequence>MIAHPFIYEINTWPWLDELSRRCGRRVELGGVPGEVWDAIAASGADAVWLMGVWQRSPAGVAIARADEALVQHCRDILPDFTIDDIVGSPYCIRGYEVDPMLGGPDGLASARQALADHGIRLILDFVPNHVAPDQSWTTAHPEFFVGGTADDLREEPTSFIEVGDKVLANGRDPYFPAWPDVVQLNAFSTELRAAVITTLTRIAEQCDGVRCDMAMLMMNDVFGRTWGERAGDVPSQEYWPLVIGAVRSVHPDFTFIAEAYWDLEAALQEQGFDYCYDKGLYDRFVEGGDSAAVRRQLDAEPGHLSRLVRFLENHDEPRAASVFALEGHKIAAVTSFTQPGARLVYDGQFEGRRVHLPVQLGRSPVEEVDNELLDFYGRLTNILRDTTFRTGSWATAEITGWADNSTTADLLAWTWHGDSRWLVVVNLGDKVASGMVRARWDGRGALDPQHVTQVDEVDLIDDTRDLRYRRSTADLTDGLFVELGPRLWHLFRVEPAPAENTADDAEREAI</sequence>
<evidence type="ECO:0000259" key="1">
    <source>
        <dbReference type="SMART" id="SM00642"/>
    </source>
</evidence>
<accession>A0A495K7E9</accession>
<organism evidence="2 3">
    <name type="scientific">Williamsia marianensis</name>
    <dbReference type="NCBI Taxonomy" id="85044"/>
    <lineage>
        <taxon>Bacteria</taxon>
        <taxon>Bacillati</taxon>
        <taxon>Actinomycetota</taxon>
        <taxon>Actinomycetes</taxon>
        <taxon>Mycobacteriales</taxon>
        <taxon>Nocardiaceae</taxon>
        <taxon>Williamsia</taxon>
    </lineage>
</organism>
<dbReference type="CDD" id="cd11347">
    <property type="entry name" value="AmyAc_1"/>
    <property type="match status" value="1"/>
</dbReference>